<proteinExistence type="predicted"/>
<dbReference type="InterPro" id="IPR009910">
    <property type="entry name" value="DUF1450"/>
</dbReference>
<dbReference type="Pfam" id="PF07293">
    <property type="entry name" value="DUF1450"/>
    <property type="match status" value="1"/>
</dbReference>
<protein>
    <submittedName>
        <fullName evidence="1">Uncharacterized protein conserved in bacteria</fullName>
    </submittedName>
</protein>
<comment type="caution">
    <text evidence="1">The sequence shown here is derived from an EMBL/GenBank/DDBJ whole genome shotgun (WGS) entry which is preliminary data.</text>
</comment>
<sequence>MNNLGFVIVEICTNNGINSAALEEFEAEIPDIAVLRMECLSLCGLCARQPYALVNGKRVTARSLNECVNRVKEKVTAELDEYAEEAMYDE</sequence>
<organism evidence="1 2">
    <name type="scientific">Paenibacillus popilliae ATCC 14706</name>
    <dbReference type="NCBI Taxonomy" id="1212764"/>
    <lineage>
        <taxon>Bacteria</taxon>
        <taxon>Bacillati</taxon>
        <taxon>Bacillota</taxon>
        <taxon>Bacilli</taxon>
        <taxon>Bacillales</taxon>
        <taxon>Paenibacillaceae</taxon>
        <taxon>Paenibacillus</taxon>
    </lineage>
</organism>
<accession>M9M6S5</accession>
<evidence type="ECO:0000313" key="2">
    <source>
        <dbReference type="Proteomes" id="UP000029453"/>
    </source>
</evidence>
<dbReference type="Proteomes" id="UP000029453">
    <property type="component" value="Unassembled WGS sequence"/>
</dbReference>
<reference evidence="1 2" key="1">
    <citation type="submission" date="2012-10" db="EMBL/GenBank/DDBJ databases">
        <title>Draft Genome Sequence of Paenibacillus popilliae ATCC 14706T.</title>
        <authorList>
            <person name="Iiyama K."/>
            <person name="Mori K."/>
            <person name="Mon H."/>
            <person name="Chieda Y."/>
            <person name="Lee J.M."/>
            <person name="Kusakabe T."/>
            <person name="Tashiro K."/>
            <person name="Asano S."/>
            <person name="Yasunaga-Aoki C."/>
            <person name="Shimizu S."/>
        </authorList>
    </citation>
    <scope>NUCLEOTIDE SEQUENCE [LARGE SCALE GENOMIC DNA]</scope>
    <source>
        <strain evidence="1 2">ATCC 14706</strain>
    </source>
</reference>
<evidence type="ECO:0000313" key="1">
    <source>
        <dbReference type="EMBL" id="GAC43293.1"/>
    </source>
</evidence>
<dbReference type="AlphaFoldDB" id="M9M6S5"/>
<name>M9M6S5_PAEPP</name>
<dbReference type="OrthoDB" id="1684419at2"/>
<gene>
    <name evidence="1" type="ORF">PPOP_2660</name>
</gene>
<keyword evidence="2" id="KW-1185">Reference proteome</keyword>
<dbReference type="EMBL" id="BALG01000186">
    <property type="protein sequence ID" value="GAC43293.1"/>
    <property type="molecule type" value="Genomic_DNA"/>
</dbReference>